<name>A0ABS8JLK2_9GAMM</name>
<dbReference type="Pfam" id="PF12728">
    <property type="entry name" value="HTH_17"/>
    <property type="match status" value="1"/>
</dbReference>
<gene>
    <name evidence="2" type="ORF">LK996_15585</name>
</gene>
<dbReference type="RefSeq" id="WP_230528295.1">
    <property type="nucleotide sequence ID" value="NZ_JAJGAK010000005.1"/>
</dbReference>
<accession>A0ABS8JLK2</accession>
<dbReference type="EMBL" id="JAJGAK010000005">
    <property type="protein sequence ID" value="MCC8364493.1"/>
    <property type="molecule type" value="Genomic_DNA"/>
</dbReference>
<evidence type="ECO:0000313" key="3">
    <source>
        <dbReference type="Proteomes" id="UP001165293"/>
    </source>
</evidence>
<protein>
    <submittedName>
        <fullName evidence="2">Helix-turn-helix domain-containing protein</fullName>
    </submittedName>
</protein>
<dbReference type="InterPro" id="IPR009061">
    <property type="entry name" value="DNA-bd_dom_put_sf"/>
</dbReference>
<reference evidence="2" key="1">
    <citation type="submission" date="2021-10" db="EMBL/GenBank/DDBJ databases">
        <authorList>
            <person name="Lyu M."/>
            <person name="Wang X."/>
            <person name="Meng X."/>
            <person name="Xu K."/>
        </authorList>
    </citation>
    <scope>NUCLEOTIDE SEQUENCE</scope>
    <source>
        <strain evidence="2">A6</strain>
    </source>
</reference>
<comment type="caution">
    <text evidence="2">The sequence shown here is derived from an EMBL/GenBank/DDBJ whole genome shotgun (WGS) entry which is preliminary data.</text>
</comment>
<dbReference type="Proteomes" id="UP001165293">
    <property type="component" value="Unassembled WGS sequence"/>
</dbReference>
<proteinExistence type="predicted"/>
<organism evidence="2 3">
    <name type="scientific">Noviluteimonas lactosilytica</name>
    <dbReference type="NCBI Taxonomy" id="2888523"/>
    <lineage>
        <taxon>Bacteria</taxon>
        <taxon>Pseudomonadati</taxon>
        <taxon>Pseudomonadota</taxon>
        <taxon>Gammaproteobacteria</taxon>
        <taxon>Lysobacterales</taxon>
        <taxon>Lysobacteraceae</taxon>
        <taxon>Noviluteimonas</taxon>
    </lineage>
</organism>
<evidence type="ECO:0000259" key="1">
    <source>
        <dbReference type="Pfam" id="PF12728"/>
    </source>
</evidence>
<dbReference type="InterPro" id="IPR041657">
    <property type="entry name" value="HTH_17"/>
</dbReference>
<evidence type="ECO:0000313" key="2">
    <source>
        <dbReference type="EMBL" id="MCC8364493.1"/>
    </source>
</evidence>
<sequence>MHQQQQLVPKLTPAELARELNCSLKTLARWRRLRIGPAWGRSVEGGRIFYLAEDVEAYLKAQRTVRVQ</sequence>
<dbReference type="SUPFAM" id="SSF46955">
    <property type="entry name" value="Putative DNA-binding domain"/>
    <property type="match status" value="1"/>
</dbReference>
<feature type="domain" description="Helix-turn-helix" evidence="1">
    <location>
        <begin position="11"/>
        <end position="63"/>
    </location>
</feature>
<keyword evidence="3" id="KW-1185">Reference proteome</keyword>